<dbReference type="PANTHER" id="PTHR34473">
    <property type="entry name" value="UPF0699 TRANSMEMBRANE PROTEIN YDBS"/>
    <property type="match status" value="1"/>
</dbReference>
<name>A0A7Y6I4F9_9ACTN</name>
<accession>A0A7Y6I4F9</accession>
<feature type="region of interest" description="Disordered" evidence="1">
    <location>
        <begin position="328"/>
        <end position="373"/>
    </location>
</feature>
<evidence type="ECO:0000313" key="4">
    <source>
        <dbReference type="EMBL" id="NUW31391.1"/>
    </source>
</evidence>
<gene>
    <name evidence="4" type="ORF">HTZ77_08135</name>
</gene>
<dbReference type="RefSeq" id="WP_175588851.1">
    <property type="nucleotide sequence ID" value="NZ_JABWGN010000003.1"/>
</dbReference>
<comment type="caution">
    <text evidence="4">The sequence shown here is derived from an EMBL/GenBank/DDBJ whole genome shotgun (WGS) entry which is preliminary data.</text>
</comment>
<dbReference type="Proteomes" id="UP000586042">
    <property type="component" value="Unassembled WGS sequence"/>
</dbReference>
<proteinExistence type="predicted"/>
<evidence type="ECO:0000313" key="5">
    <source>
        <dbReference type="Proteomes" id="UP000586042"/>
    </source>
</evidence>
<feature type="compositionally biased region" description="Low complexity" evidence="1">
    <location>
        <begin position="331"/>
        <end position="341"/>
    </location>
</feature>
<feature type="transmembrane region" description="Helical" evidence="2">
    <location>
        <begin position="40"/>
        <end position="63"/>
    </location>
</feature>
<evidence type="ECO:0000256" key="1">
    <source>
        <dbReference type="SAM" id="MobiDB-lite"/>
    </source>
</evidence>
<feature type="compositionally biased region" description="Basic and acidic residues" evidence="1">
    <location>
        <begin position="197"/>
        <end position="226"/>
    </location>
</feature>
<dbReference type="EMBL" id="JABWGN010000003">
    <property type="protein sequence ID" value="NUW31391.1"/>
    <property type="molecule type" value="Genomic_DNA"/>
</dbReference>
<feature type="domain" description="YdbS-like PH" evidence="3">
    <location>
        <begin position="554"/>
        <end position="609"/>
    </location>
</feature>
<organism evidence="4 5">
    <name type="scientific">Nonomuraea montanisoli</name>
    <dbReference type="NCBI Taxonomy" id="2741721"/>
    <lineage>
        <taxon>Bacteria</taxon>
        <taxon>Bacillati</taxon>
        <taxon>Actinomycetota</taxon>
        <taxon>Actinomycetes</taxon>
        <taxon>Streptosporangiales</taxon>
        <taxon>Streptosporangiaceae</taxon>
        <taxon>Nonomuraea</taxon>
    </lineage>
</organism>
<keyword evidence="2" id="KW-1133">Transmembrane helix</keyword>
<keyword evidence="2" id="KW-0472">Membrane</keyword>
<feature type="compositionally biased region" description="Low complexity" evidence="1">
    <location>
        <begin position="176"/>
        <end position="186"/>
    </location>
</feature>
<keyword evidence="5" id="KW-1185">Reference proteome</keyword>
<dbReference type="InterPro" id="IPR005182">
    <property type="entry name" value="YdbS-like_PH"/>
</dbReference>
<protein>
    <submittedName>
        <fullName evidence="4">PH domain-containing protein</fullName>
    </submittedName>
</protein>
<evidence type="ECO:0000259" key="3">
    <source>
        <dbReference type="Pfam" id="PF03703"/>
    </source>
</evidence>
<feature type="transmembrane region" description="Helical" evidence="2">
    <location>
        <begin position="247"/>
        <end position="266"/>
    </location>
</feature>
<dbReference type="Pfam" id="PF03703">
    <property type="entry name" value="bPH_2"/>
    <property type="match status" value="2"/>
</dbReference>
<reference evidence="4 5" key="1">
    <citation type="submission" date="2020-06" db="EMBL/GenBank/DDBJ databases">
        <title>Nonomuraea sp. SMC257, a novel actinomycete isolated from soil.</title>
        <authorList>
            <person name="Chanama M."/>
        </authorList>
    </citation>
    <scope>NUCLEOTIDE SEQUENCE [LARGE SCALE GENOMIC DNA]</scope>
    <source>
        <strain evidence="4 5">SMC257</strain>
    </source>
</reference>
<dbReference type="PANTHER" id="PTHR34473:SF2">
    <property type="entry name" value="UPF0699 TRANSMEMBRANE PROTEIN YDBT"/>
    <property type="match status" value="1"/>
</dbReference>
<feature type="transmembrane region" description="Helical" evidence="2">
    <location>
        <begin position="522"/>
        <end position="547"/>
    </location>
</feature>
<evidence type="ECO:0000256" key="2">
    <source>
        <dbReference type="SAM" id="Phobius"/>
    </source>
</evidence>
<feature type="domain" description="YdbS-like PH" evidence="3">
    <location>
        <begin position="67"/>
        <end position="145"/>
    </location>
</feature>
<sequence length="646" mass="68166">MSWRRLTRRSLAVSAVLSLGVVVPVDVVVVRVLRGLDWTWGAIAAVAAVGAALIVAGVVAYDVTRLRVTRWRLTRERLELRSGVVSRQHRSVPRDRIRSVDLRADLVRRAFGLTVVKIGTGGHGDESAELTLDPLPVAEAEALRRVLLSDAPADAFLAEDPVVAGAPSRGDEPVPGSETSRGSGTSRVDEAFLGSGRSRETEASRRNGPAQRDEAASGHRPARGDEPLGAARAVEVVARLRWPWVRYAPLTVWSFAGAALVLGALYKPLDALGVEVFSGETAALVWGWLTERPWVTIPVVVAGNVVAGVTGAVLLFVESWGGYRLEREPGRPAAPADAGPDTDSSPATPHAARPHGRPAGSHEGPAPRDGRWRVRRGLLTSRSLSLDELRLRGVELREPLLLRLGGGARVKAVATGLGKAQEGETEDVAALTPPLPRAEAARIAARVAGERLPEPVPHPAAARRRRVRRALIAAVAPAVALAATATWIRNGGAEAWTRGGGPGAWARTDDVRAWIRDGALEAWVWGAAAAVLLLVLPLALLAALAGYRSLGHGLGGRHLVSRSGAVVRRTVALDRGGIVGWTITQSYVQRRAGLLTVSATTAAGDGHYDVLDVGGDTGLELAAHAVPGLLDPFLVRRGPRTGTGRG</sequence>
<dbReference type="AlphaFoldDB" id="A0A7Y6I4F9"/>
<feature type="transmembrane region" description="Helical" evidence="2">
    <location>
        <begin position="470"/>
        <end position="488"/>
    </location>
</feature>
<keyword evidence="2" id="KW-0812">Transmembrane</keyword>
<feature type="region of interest" description="Disordered" evidence="1">
    <location>
        <begin position="159"/>
        <end position="226"/>
    </location>
</feature>
<feature type="transmembrane region" description="Helical" evidence="2">
    <location>
        <begin position="294"/>
        <end position="317"/>
    </location>
</feature>